<dbReference type="Proteomes" id="UP000256269">
    <property type="component" value="Unassembled WGS sequence"/>
</dbReference>
<evidence type="ECO:0000313" key="1">
    <source>
        <dbReference type="EMBL" id="REH39340.1"/>
    </source>
</evidence>
<organism evidence="1 2">
    <name type="scientific">Kutzneria buriramensis</name>
    <dbReference type="NCBI Taxonomy" id="1045776"/>
    <lineage>
        <taxon>Bacteria</taxon>
        <taxon>Bacillati</taxon>
        <taxon>Actinomycetota</taxon>
        <taxon>Actinomycetes</taxon>
        <taxon>Pseudonocardiales</taxon>
        <taxon>Pseudonocardiaceae</taxon>
        <taxon>Kutzneria</taxon>
    </lineage>
</organism>
<comment type="caution">
    <text evidence="1">The sequence shown here is derived from an EMBL/GenBank/DDBJ whole genome shotgun (WGS) entry which is preliminary data.</text>
</comment>
<dbReference type="EMBL" id="QUNO01000013">
    <property type="protein sequence ID" value="REH39340.1"/>
    <property type="molecule type" value="Genomic_DNA"/>
</dbReference>
<dbReference type="AlphaFoldDB" id="A0A3E0H7B9"/>
<name>A0A3E0H7B9_9PSEU</name>
<protein>
    <submittedName>
        <fullName evidence="1">Uncharacterized protein</fullName>
    </submittedName>
</protein>
<dbReference type="RefSeq" id="WP_170217902.1">
    <property type="nucleotide sequence ID" value="NZ_CP144375.1"/>
</dbReference>
<sequence length="58" mass="6475">MSLTRDIARPSLVMNDNPPEQRRLAARHIASRARDAKECAELLSMLGLSPDDGLTREE</sequence>
<evidence type="ECO:0000313" key="2">
    <source>
        <dbReference type="Proteomes" id="UP000256269"/>
    </source>
</evidence>
<keyword evidence="2" id="KW-1185">Reference proteome</keyword>
<proteinExistence type="predicted"/>
<gene>
    <name evidence="1" type="ORF">BCF44_113195</name>
</gene>
<accession>A0A3E0H7B9</accession>
<reference evidence="1 2" key="1">
    <citation type="submission" date="2018-08" db="EMBL/GenBank/DDBJ databases">
        <title>Genomic Encyclopedia of Archaeal and Bacterial Type Strains, Phase II (KMG-II): from individual species to whole genera.</title>
        <authorList>
            <person name="Goeker M."/>
        </authorList>
    </citation>
    <scope>NUCLEOTIDE SEQUENCE [LARGE SCALE GENOMIC DNA]</scope>
    <source>
        <strain evidence="1 2">DSM 45791</strain>
    </source>
</reference>